<evidence type="ECO:0000313" key="2">
    <source>
        <dbReference type="EMBL" id="CAB1428136.1"/>
    </source>
</evidence>
<dbReference type="EMBL" id="CADEAL010001024">
    <property type="protein sequence ID" value="CAB1428136.1"/>
    <property type="molecule type" value="Genomic_DNA"/>
</dbReference>
<gene>
    <name evidence="2" type="ORF">PLEPLA_LOCUS16101</name>
</gene>
<reference evidence="2" key="1">
    <citation type="submission" date="2020-03" db="EMBL/GenBank/DDBJ databases">
        <authorList>
            <person name="Weist P."/>
        </authorList>
    </citation>
    <scope>NUCLEOTIDE SEQUENCE</scope>
</reference>
<dbReference type="Proteomes" id="UP001153269">
    <property type="component" value="Unassembled WGS sequence"/>
</dbReference>
<sequence>MKEAGDEDRKKEMIKKDMLSRRGTRPGHCRRDSQGEIRVELEAEQSGGGSRHTRREAAPSPLGVTTAIEDGIEARVMTWTTMNQPLSQEADRQPSLTFHQHDADPQSSVAAINNCQECENWWS</sequence>
<comment type="caution">
    <text evidence="2">The sequence shown here is derived from an EMBL/GenBank/DDBJ whole genome shotgun (WGS) entry which is preliminary data.</text>
</comment>
<keyword evidence="3" id="KW-1185">Reference proteome</keyword>
<feature type="region of interest" description="Disordered" evidence="1">
    <location>
        <begin position="1"/>
        <end position="65"/>
    </location>
</feature>
<accession>A0A9N7UBS4</accession>
<organism evidence="2 3">
    <name type="scientific">Pleuronectes platessa</name>
    <name type="common">European plaice</name>
    <dbReference type="NCBI Taxonomy" id="8262"/>
    <lineage>
        <taxon>Eukaryota</taxon>
        <taxon>Metazoa</taxon>
        <taxon>Chordata</taxon>
        <taxon>Craniata</taxon>
        <taxon>Vertebrata</taxon>
        <taxon>Euteleostomi</taxon>
        <taxon>Actinopterygii</taxon>
        <taxon>Neopterygii</taxon>
        <taxon>Teleostei</taxon>
        <taxon>Neoteleostei</taxon>
        <taxon>Acanthomorphata</taxon>
        <taxon>Carangaria</taxon>
        <taxon>Pleuronectiformes</taxon>
        <taxon>Pleuronectoidei</taxon>
        <taxon>Pleuronectidae</taxon>
        <taxon>Pleuronectes</taxon>
    </lineage>
</organism>
<protein>
    <submittedName>
        <fullName evidence="2">Uncharacterized protein</fullName>
    </submittedName>
</protein>
<evidence type="ECO:0000256" key="1">
    <source>
        <dbReference type="SAM" id="MobiDB-lite"/>
    </source>
</evidence>
<feature type="compositionally biased region" description="Basic and acidic residues" evidence="1">
    <location>
        <begin position="29"/>
        <end position="41"/>
    </location>
</feature>
<feature type="compositionally biased region" description="Basic and acidic residues" evidence="1">
    <location>
        <begin position="1"/>
        <end position="20"/>
    </location>
</feature>
<name>A0A9N7UBS4_PLEPL</name>
<dbReference type="AlphaFoldDB" id="A0A9N7UBS4"/>
<evidence type="ECO:0000313" key="3">
    <source>
        <dbReference type="Proteomes" id="UP001153269"/>
    </source>
</evidence>
<proteinExistence type="predicted"/>